<evidence type="ECO:0000256" key="1">
    <source>
        <dbReference type="ARBA" id="ARBA00022741"/>
    </source>
</evidence>
<name>A0AA36J0Z8_9DINO</name>
<evidence type="ECO:0000313" key="5">
    <source>
        <dbReference type="EMBL" id="CAJ1397122.1"/>
    </source>
</evidence>
<feature type="domain" description="Zeta toxin" evidence="4">
    <location>
        <begin position="68"/>
        <end position="210"/>
    </location>
</feature>
<protein>
    <recommendedName>
        <fullName evidence="4">Zeta toxin domain-containing protein</fullName>
    </recommendedName>
</protein>
<dbReference type="GO" id="GO:0005524">
    <property type="term" value="F:ATP binding"/>
    <property type="evidence" value="ECO:0007669"/>
    <property type="project" value="UniProtKB-KW"/>
</dbReference>
<accession>A0AA36J0Z8</accession>
<evidence type="ECO:0000256" key="3">
    <source>
        <dbReference type="SAM" id="MobiDB-lite"/>
    </source>
</evidence>
<dbReference type="AlphaFoldDB" id="A0AA36J0Z8"/>
<keyword evidence="1" id="KW-0547">Nucleotide-binding</keyword>
<reference evidence="5" key="1">
    <citation type="submission" date="2023-08" db="EMBL/GenBank/DDBJ databases">
        <authorList>
            <person name="Chen Y."/>
            <person name="Shah S."/>
            <person name="Dougan E. K."/>
            <person name="Thang M."/>
            <person name="Chan C."/>
        </authorList>
    </citation>
    <scope>NUCLEOTIDE SEQUENCE</scope>
</reference>
<keyword evidence="6" id="KW-1185">Reference proteome</keyword>
<keyword evidence="2" id="KW-0067">ATP-binding</keyword>
<comment type="caution">
    <text evidence="5">The sequence shown here is derived from an EMBL/GenBank/DDBJ whole genome shotgun (WGS) entry which is preliminary data.</text>
</comment>
<dbReference type="Pfam" id="PF06414">
    <property type="entry name" value="Zeta_toxin"/>
    <property type="match status" value="1"/>
</dbReference>
<gene>
    <name evidence="5" type="ORF">EVOR1521_LOCUS21203</name>
</gene>
<proteinExistence type="predicted"/>
<dbReference type="InterPro" id="IPR010488">
    <property type="entry name" value="Zeta_toxin_domain"/>
</dbReference>
<dbReference type="Proteomes" id="UP001178507">
    <property type="component" value="Unassembled WGS sequence"/>
</dbReference>
<sequence>MDLSAIRSLRGAVRCGPGVRWDFATRQALPGRVWHPEFPDAAALSRDMSEDELRAVRQAARLDAVPAVEAPERPAVLVIIGPSGAGKTMIAPLAAEKFGLDFDCFAEVDGDQMRGCHNVWRQHVVEDHENGYFDAYEVYTSNKKNKGLKVQYLTELLKARKNVIYPDTHVKDEDLALMKEQGYQIYTLALLISRAESDCRQRNRAEETGRWSGTPMKKWLATMADVLKMCDVADQVLAYDSTDVLSPRLVLARGLPGVVSLDELRPSVEALKADASWKPLQREGHAWCETLSLVGRYRREDGGVVEVTVLDPCQEVTEVQLNPPPAETFRCVFSAKTCCLHLPGAPVGEKLARLEVTTQRLLWDSGPWRLEEKLPGSICRGVREDARLLSALDLGGGQILDFCAGPFRALLETDWSAAKEACLTGSWGPKALLVMSPSAGGKTTVVSRLLGSFGISSSAAKEGDDVLGHGTKAGAGGFRHRRGAAEFGATDRGADGLRGVLVGDLRRPPGDPGARRGAGDQRWQALQQGP</sequence>
<feature type="region of interest" description="Disordered" evidence="3">
    <location>
        <begin position="500"/>
        <end position="530"/>
    </location>
</feature>
<evidence type="ECO:0000256" key="2">
    <source>
        <dbReference type="ARBA" id="ARBA00022840"/>
    </source>
</evidence>
<dbReference type="GO" id="GO:0016301">
    <property type="term" value="F:kinase activity"/>
    <property type="evidence" value="ECO:0007669"/>
    <property type="project" value="InterPro"/>
</dbReference>
<evidence type="ECO:0000313" key="6">
    <source>
        <dbReference type="Proteomes" id="UP001178507"/>
    </source>
</evidence>
<dbReference type="SUPFAM" id="SSF52540">
    <property type="entry name" value="P-loop containing nucleoside triphosphate hydrolases"/>
    <property type="match status" value="1"/>
</dbReference>
<dbReference type="InterPro" id="IPR027417">
    <property type="entry name" value="P-loop_NTPase"/>
</dbReference>
<organism evidence="5 6">
    <name type="scientific">Effrenium voratum</name>
    <dbReference type="NCBI Taxonomy" id="2562239"/>
    <lineage>
        <taxon>Eukaryota</taxon>
        <taxon>Sar</taxon>
        <taxon>Alveolata</taxon>
        <taxon>Dinophyceae</taxon>
        <taxon>Suessiales</taxon>
        <taxon>Symbiodiniaceae</taxon>
        <taxon>Effrenium</taxon>
    </lineage>
</organism>
<dbReference type="Gene3D" id="3.40.50.300">
    <property type="entry name" value="P-loop containing nucleotide triphosphate hydrolases"/>
    <property type="match status" value="1"/>
</dbReference>
<evidence type="ECO:0000259" key="4">
    <source>
        <dbReference type="Pfam" id="PF06414"/>
    </source>
</evidence>
<feature type="compositionally biased region" description="Basic and acidic residues" evidence="3">
    <location>
        <begin position="504"/>
        <end position="519"/>
    </location>
</feature>
<dbReference type="EMBL" id="CAUJNA010003255">
    <property type="protein sequence ID" value="CAJ1397122.1"/>
    <property type="molecule type" value="Genomic_DNA"/>
</dbReference>